<proteinExistence type="predicted"/>
<feature type="compositionally biased region" description="Basic and acidic residues" evidence="1">
    <location>
        <begin position="36"/>
        <end position="47"/>
    </location>
</feature>
<organism evidence="2 3">
    <name type="scientific">Terfezia boudieri ATCC MYA-4762</name>
    <dbReference type="NCBI Taxonomy" id="1051890"/>
    <lineage>
        <taxon>Eukaryota</taxon>
        <taxon>Fungi</taxon>
        <taxon>Dikarya</taxon>
        <taxon>Ascomycota</taxon>
        <taxon>Pezizomycotina</taxon>
        <taxon>Pezizomycetes</taxon>
        <taxon>Pezizales</taxon>
        <taxon>Pezizaceae</taxon>
        <taxon>Terfezia</taxon>
    </lineage>
</organism>
<dbReference type="EMBL" id="ML121546">
    <property type="protein sequence ID" value="RPB23527.1"/>
    <property type="molecule type" value="Genomic_DNA"/>
</dbReference>
<dbReference type="Proteomes" id="UP000267821">
    <property type="component" value="Unassembled WGS sequence"/>
</dbReference>
<reference evidence="2 3" key="1">
    <citation type="journal article" date="2018" name="Nat. Ecol. Evol.">
        <title>Pezizomycetes genomes reveal the molecular basis of ectomycorrhizal truffle lifestyle.</title>
        <authorList>
            <person name="Murat C."/>
            <person name="Payen T."/>
            <person name="Noel B."/>
            <person name="Kuo A."/>
            <person name="Morin E."/>
            <person name="Chen J."/>
            <person name="Kohler A."/>
            <person name="Krizsan K."/>
            <person name="Balestrini R."/>
            <person name="Da Silva C."/>
            <person name="Montanini B."/>
            <person name="Hainaut M."/>
            <person name="Levati E."/>
            <person name="Barry K.W."/>
            <person name="Belfiori B."/>
            <person name="Cichocki N."/>
            <person name="Clum A."/>
            <person name="Dockter R.B."/>
            <person name="Fauchery L."/>
            <person name="Guy J."/>
            <person name="Iotti M."/>
            <person name="Le Tacon F."/>
            <person name="Lindquist E.A."/>
            <person name="Lipzen A."/>
            <person name="Malagnac F."/>
            <person name="Mello A."/>
            <person name="Molinier V."/>
            <person name="Miyauchi S."/>
            <person name="Poulain J."/>
            <person name="Riccioni C."/>
            <person name="Rubini A."/>
            <person name="Sitrit Y."/>
            <person name="Splivallo R."/>
            <person name="Traeger S."/>
            <person name="Wang M."/>
            <person name="Zifcakova L."/>
            <person name="Wipf D."/>
            <person name="Zambonelli A."/>
            <person name="Paolocci F."/>
            <person name="Nowrousian M."/>
            <person name="Ottonello S."/>
            <person name="Baldrian P."/>
            <person name="Spatafora J.W."/>
            <person name="Henrissat B."/>
            <person name="Nagy L.G."/>
            <person name="Aury J.M."/>
            <person name="Wincker P."/>
            <person name="Grigoriev I.V."/>
            <person name="Bonfante P."/>
            <person name="Martin F.M."/>
        </authorList>
    </citation>
    <scope>NUCLEOTIDE SEQUENCE [LARGE SCALE GENOMIC DNA]</scope>
    <source>
        <strain evidence="2 3">ATCC MYA-4762</strain>
    </source>
</reference>
<dbReference type="AlphaFoldDB" id="A0A3N4LKT6"/>
<name>A0A3N4LKT6_9PEZI</name>
<keyword evidence="3" id="KW-1185">Reference proteome</keyword>
<dbReference type="InParanoid" id="A0A3N4LKT6"/>
<gene>
    <name evidence="2" type="ORF">L211DRAFT_849785</name>
</gene>
<accession>A0A3N4LKT6</accession>
<feature type="region of interest" description="Disordered" evidence="1">
    <location>
        <begin position="36"/>
        <end position="60"/>
    </location>
</feature>
<feature type="compositionally biased region" description="Basic and acidic residues" evidence="1">
    <location>
        <begin position="72"/>
        <end position="84"/>
    </location>
</feature>
<protein>
    <submittedName>
        <fullName evidence="2">Uncharacterized protein</fullName>
    </submittedName>
</protein>
<feature type="region of interest" description="Disordered" evidence="1">
    <location>
        <begin position="72"/>
        <end position="94"/>
    </location>
</feature>
<sequence>MAWANDLEVLDSIEIEGQELKENLLTIIFSLSGREKERKEGREELNKSKHTVPELSTEQVEQMAKEKVERVYNGAEEDKIAEDDKNIDEEEGQEEVRGRKWSPIWDSRELKTILVCIMNNNKVVEQIGSLSPKKRSFRLVGDADIVNDLIKANREVIEGNWWLDADESGKEGWKALSVAAIE</sequence>
<evidence type="ECO:0000256" key="1">
    <source>
        <dbReference type="SAM" id="MobiDB-lite"/>
    </source>
</evidence>
<evidence type="ECO:0000313" key="3">
    <source>
        <dbReference type="Proteomes" id="UP000267821"/>
    </source>
</evidence>
<evidence type="ECO:0000313" key="2">
    <source>
        <dbReference type="EMBL" id="RPB23527.1"/>
    </source>
</evidence>